<reference evidence="2" key="1">
    <citation type="submission" date="2018-02" db="EMBL/GenBank/DDBJ databases">
        <title>Rhizophora mucronata_Transcriptome.</title>
        <authorList>
            <person name="Meera S.P."/>
            <person name="Sreeshan A."/>
            <person name="Augustine A."/>
        </authorList>
    </citation>
    <scope>NUCLEOTIDE SEQUENCE</scope>
    <source>
        <tissue evidence="2">Leaf</tissue>
    </source>
</reference>
<organism evidence="2">
    <name type="scientific">Rhizophora mucronata</name>
    <name type="common">Asiatic mangrove</name>
    <dbReference type="NCBI Taxonomy" id="61149"/>
    <lineage>
        <taxon>Eukaryota</taxon>
        <taxon>Viridiplantae</taxon>
        <taxon>Streptophyta</taxon>
        <taxon>Embryophyta</taxon>
        <taxon>Tracheophyta</taxon>
        <taxon>Spermatophyta</taxon>
        <taxon>Magnoliopsida</taxon>
        <taxon>eudicotyledons</taxon>
        <taxon>Gunneridae</taxon>
        <taxon>Pentapetalae</taxon>
        <taxon>rosids</taxon>
        <taxon>fabids</taxon>
        <taxon>Malpighiales</taxon>
        <taxon>Rhizophoraceae</taxon>
        <taxon>Rhizophora</taxon>
    </lineage>
</organism>
<dbReference type="EMBL" id="GGEC01016629">
    <property type="protein sequence ID" value="MBW97112.1"/>
    <property type="molecule type" value="Transcribed_RNA"/>
</dbReference>
<protein>
    <submittedName>
        <fullName evidence="2">Uncharacterized protein LOC105116869</fullName>
    </submittedName>
</protein>
<feature type="transmembrane region" description="Helical" evidence="1">
    <location>
        <begin position="6"/>
        <end position="31"/>
    </location>
</feature>
<dbReference type="EMBL" id="GGEC01016630">
    <property type="protein sequence ID" value="MBW97113.1"/>
    <property type="molecule type" value="Transcribed_RNA"/>
</dbReference>
<dbReference type="EMBL" id="GGEC01016628">
    <property type="protein sequence ID" value="MBW97111.1"/>
    <property type="molecule type" value="Transcribed_RNA"/>
</dbReference>
<proteinExistence type="predicted"/>
<keyword evidence="1" id="KW-0472">Membrane</keyword>
<sequence>MRCRKLFHIFSSLTPTTTWLILNMITVFHLIRK</sequence>
<dbReference type="AlphaFoldDB" id="A0A2P2JUG7"/>
<keyword evidence="1" id="KW-0812">Transmembrane</keyword>
<keyword evidence="1" id="KW-1133">Transmembrane helix</keyword>
<accession>A0A2P2JUG7</accession>
<evidence type="ECO:0000256" key="1">
    <source>
        <dbReference type="SAM" id="Phobius"/>
    </source>
</evidence>
<name>A0A2P2JUG7_RHIMU</name>
<evidence type="ECO:0000313" key="2">
    <source>
        <dbReference type="EMBL" id="MBW97113.1"/>
    </source>
</evidence>